<evidence type="ECO:0000313" key="1">
    <source>
        <dbReference type="EMBL" id="MCD4837950.1"/>
    </source>
</evidence>
<organism evidence="1 2">
    <name type="scientific">Neobacillus sedimentimangrovi</name>
    <dbReference type="NCBI Taxonomy" id="2699460"/>
    <lineage>
        <taxon>Bacteria</taxon>
        <taxon>Bacillati</taxon>
        <taxon>Bacillota</taxon>
        <taxon>Bacilli</taxon>
        <taxon>Bacillales</taxon>
        <taxon>Bacillaceae</taxon>
        <taxon>Neobacillus</taxon>
    </lineage>
</organism>
<dbReference type="Proteomes" id="UP001162836">
    <property type="component" value="Unassembled WGS sequence"/>
</dbReference>
<keyword evidence="2" id="KW-1185">Reference proteome</keyword>
<dbReference type="RefSeq" id="WP_051968206.1">
    <property type="nucleotide sequence ID" value="NZ_JAAFZF010000083.1"/>
</dbReference>
<name>A0ABS8QFE9_9BACI</name>
<comment type="caution">
    <text evidence="1">The sequence shown here is derived from an EMBL/GenBank/DDBJ whole genome shotgun (WGS) entry which is preliminary data.</text>
</comment>
<protein>
    <submittedName>
        <fullName evidence="1">Uncharacterized protein</fullName>
    </submittedName>
</protein>
<dbReference type="EMBL" id="JAJODE010000005">
    <property type="protein sequence ID" value="MCD4837950.1"/>
    <property type="molecule type" value="Genomic_DNA"/>
</dbReference>
<sequence>MKYEDWIKDLRKKSSYKMVDPRGLFTKDNCFVVVVQNTVTIQLRSKKKPKTKNGGLSKKVDLIREELMPDKYDLFSLSNSEIEIA</sequence>
<reference evidence="1 2" key="1">
    <citation type="journal article" date="2023" name="Antonie Van Leeuwenhoek">
        <title>Unveiling the genomic potential of a novel thermostable glycoside hydrolases producing Neobacillus sedimentimangrovi UE25.</title>
        <authorList>
            <person name="Ejaz U."/>
            <person name="Saleem F."/>
            <person name="Rashid R."/>
            <person name="Hasan K.A."/>
            <person name="Syed M.N."/>
            <person name="Sohail M."/>
        </authorList>
    </citation>
    <scope>NUCLEOTIDE SEQUENCE [LARGE SCALE GENOMIC DNA]</scope>
    <source>
        <strain evidence="1 2">UE25</strain>
    </source>
</reference>
<evidence type="ECO:0000313" key="2">
    <source>
        <dbReference type="Proteomes" id="UP001162836"/>
    </source>
</evidence>
<accession>A0ABS8QFE9</accession>
<proteinExistence type="predicted"/>
<gene>
    <name evidence="1" type="ORF">LRS37_03445</name>
</gene>